<reference evidence="1 2" key="1">
    <citation type="submission" date="2019-11" db="EMBL/GenBank/DDBJ databases">
        <title>Bacillus lacus genome.</title>
        <authorList>
            <person name="Allen C.J."/>
            <person name="Newman J.D."/>
        </authorList>
    </citation>
    <scope>NUCLEOTIDE SEQUENCE [LARGE SCALE GENOMIC DNA]</scope>
    <source>
        <strain evidence="1 2">KCTC 33946</strain>
    </source>
</reference>
<dbReference type="EMBL" id="WKKI01000071">
    <property type="protein sequence ID" value="MRX74237.1"/>
    <property type="molecule type" value="Genomic_DNA"/>
</dbReference>
<gene>
    <name evidence="1" type="ORF">GJU40_19120</name>
</gene>
<protein>
    <submittedName>
        <fullName evidence="1">Uncharacterized protein</fullName>
    </submittedName>
</protein>
<accession>A0A7X2J2G5</accession>
<sequence>MDTYKNFVTNILQGVITKYNLSIISLDDKQCFLVGKLFALSVYHITNLIQDRFTVEDRSKYGTPKNNEDFLKAQLRVWASGLFYRWDDLLSGNESWLKKYCLEVLPANQPTLDIILPVFQSQKKKKS</sequence>
<evidence type="ECO:0000313" key="2">
    <source>
        <dbReference type="Proteomes" id="UP000448867"/>
    </source>
</evidence>
<comment type="caution">
    <text evidence="1">The sequence shown here is derived from an EMBL/GenBank/DDBJ whole genome shotgun (WGS) entry which is preliminary data.</text>
</comment>
<organism evidence="1 2">
    <name type="scientific">Metabacillus lacus</name>
    <dbReference type="NCBI Taxonomy" id="1983721"/>
    <lineage>
        <taxon>Bacteria</taxon>
        <taxon>Bacillati</taxon>
        <taxon>Bacillota</taxon>
        <taxon>Bacilli</taxon>
        <taxon>Bacillales</taxon>
        <taxon>Bacillaceae</taxon>
        <taxon>Metabacillus</taxon>
    </lineage>
</organism>
<dbReference type="RefSeq" id="WP_154309692.1">
    <property type="nucleotide sequence ID" value="NZ_WKKI01000071.1"/>
</dbReference>
<proteinExistence type="predicted"/>
<name>A0A7X2J2G5_9BACI</name>
<evidence type="ECO:0000313" key="1">
    <source>
        <dbReference type="EMBL" id="MRX74237.1"/>
    </source>
</evidence>
<dbReference type="AlphaFoldDB" id="A0A7X2J2G5"/>
<keyword evidence="2" id="KW-1185">Reference proteome</keyword>
<dbReference type="Proteomes" id="UP000448867">
    <property type="component" value="Unassembled WGS sequence"/>
</dbReference>